<dbReference type="Pfam" id="PF02834">
    <property type="entry name" value="LigT_PEase"/>
    <property type="match status" value="1"/>
</dbReference>
<comment type="function">
    <text evidence="2">Hydrolyzes RNA 2',3'-cyclic phosphodiester to an RNA 2'-phosphomonoester.</text>
</comment>
<dbReference type="Gene3D" id="3.90.1140.10">
    <property type="entry name" value="Cyclic phosphodiesterase"/>
    <property type="match status" value="1"/>
</dbReference>
<feature type="short sequence motif" description="HXTX 1" evidence="2">
    <location>
        <begin position="46"/>
        <end position="49"/>
    </location>
</feature>
<dbReference type="Proteomes" id="UP000807785">
    <property type="component" value="Unassembled WGS sequence"/>
</dbReference>
<organism evidence="4 5">
    <name type="scientific">Candidatus Methylophosphatis roskildensis</name>
    <dbReference type="NCBI Taxonomy" id="2899263"/>
    <lineage>
        <taxon>Bacteria</taxon>
        <taxon>Pseudomonadati</taxon>
        <taxon>Pseudomonadota</taxon>
        <taxon>Betaproteobacteria</taxon>
        <taxon>Nitrosomonadales</taxon>
        <taxon>Sterolibacteriaceae</taxon>
        <taxon>Candidatus Methylophosphatis</taxon>
    </lineage>
</organism>
<dbReference type="PANTHER" id="PTHR35561:SF1">
    <property type="entry name" value="RNA 2',3'-CYCLIC PHOSPHODIESTERASE"/>
    <property type="match status" value="1"/>
</dbReference>
<feature type="active site" description="Proton donor" evidence="2">
    <location>
        <position position="46"/>
    </location>
</feature>
<dbReference type="SUPFAM" id="SSF55144">
    <property type="entry name" value="LigT-like"/>
    <property type="match status" value="1"/>
</dbReference>
<dbReference type="GO" id="GO:0004113">
    <property type="term" value="F:2',3'-cyclic-nucleotide 3'-phosphodiesterase activity"/>
    <property type="evidence" value="ECO:0007669"/>
    <property type="project" value="InterPro"/>
</dbReference>
<sequence length="181" mass="19714">MPAAASTRRVFFALWPDSPTRAHLETLSAQAHAEFGGRRMRTDTLHITLAFIGDIDAARVDSALAIGDGLGVQPAFSMTIDQLRCWRHNRIVWCGPKVVPATLAETASLLGERLSAAGFRLEARPFAAHATLLRKADCSRSAPDSVPFDWPVRQVVLVEAILSSAAARYEIIGRWPLAEPS</sequence>
<feature type="active site" description="Proton acceptor" evidence="2">
    <location>
        <position position="129"/>
    </location>
</feature>
<dbReference type="InterPro" id="IPR004175">
    <property type="entry name" value="RNA_CPDase"/>
</dbReference>
<comment type="catalytic activity">
    <reaction evidence="2">
        <text>a 3'-end 2',3'-cyclophospho-ribonucleotide-RNA + H2O = a 3'-end 2'-phospho-ribonucleotide-RNA + H(+)</text>
        <dbReference type="Rhea" id="RHEA:11828"/>
        <dbReference type="Rhea" id="RHEA-COMP:10464"/>
        <dbReference type="Rhea" id="RHEA-COMP:17353"/>
        <dbReference type="ChEBI" id="CHEBI:15377"/>
        <dbReference type="ChEBI" id="CHEBI:15378"/>
        <dbReference type="ChEBI" id="CHEBI:83064"/>
        <dbReference type="ChEBI" id="CHEBI:173113"/>
        <dbReference type="EC" id="3.1.4.58"/>
    </reaction>
</comment>
<dbReference type="InterPro" id="IPR014051">
    <property type="entry name" value="Phosphoesterase_HXTX"/>
</dbReference>
<dbReference type="GO" id="GO:0008664">
    <property type="term" value="F:RNA 2',3'-cyclic 3'-phosphodiesterase activity"/>
    <property type="evidence" value="ECO:0007669"/>
    <property type="project" value="UniProtKB-EC"/>
</dbReference>
<keyword evidence="1 2" id="KW-0378">Hydrolase</keyword>
<dbReference type="InterPro" id="IPR009097">
    <property type="entry name" value="Cyclic_Pdiesterase"/>
</dbReference>
<proteinExistence type="inferred from homology"/>
<evidence type="ECO:0000313" key="4">
    <source>
        <dbReference type="EMBL" id="MBK6972946.1"/>
    </source>
</evidence>
<dbReference type="HAMAP" id="MF_01940">
    <property type="entry name" value="RNA_CPDase"/>
    <property type="match status" value="1"/>
</dbReference>
<dbReference type="EMBL" id="JADJEV010000003">
    <property type="protein sequence ID" value="MBK6972946.1"/>
    <property type="molecule type" value="Genomic_DNA"/>
</dbReference>
<dbReference type="PANTHER" id="PTHR35561">
    <property type="entry name" value="RNA 2',3'-CYCLIC PHOSPHODIESTERASE"/>
    <property type="match status" value="1"/>
</dbReference>
<evidence type="ECO:0000256" key="1">
    <source>
        <dbReference type="ARBA" id="ARBA00022801"/>
    </source>
</evidence>
<accession>A0A9D7DY36</accession>
<evidence type="ECO:0000259" key="3">
    <source>
        <dbReference type="Pfam" id="PF02834"/>
    </source>
</evidence>
<name>A0A9D7DY36_9PROT</name>
<reference evidence="4" key="1">
    <citation type="submission" date="2020-10" db="EMBL/GenBank/DDBJ databases">
        <title>Connecting structure to function with the recovery of over 1000 high-quality activated sludge metagenome-assembled genomes encoding full-length rRNA genes using long-read sequencing.</title>
        <authorList>
            <person name="Singleton C.M."/>
            <person name="Petriglieri F."/>
            <person name="Kristensen J.M."/>
            <person name="Kirkegaard R.H."/>
            <person name="Michaelsen T.Y."/>
            <person name="Andersen M.H."/>
            <person name="Karst S.M."/>
            <person name="Dueholm M.S."/>
            <person name="Nielsen P.H."/>
            <person name="Albertsen M."/>
        </authorList>
    </citation>
    <scope>NUCLEOTIDE SEQUENCE</scope>
    <source>
        <strain evidence="4">Bjer_18-Q3-R1-45_BAT3C.347</strain>
    </source>
</reference>
<comment type="caution">
    <text evidence="4">The sequence shown here is derived from an EMBL/GenBank/DDBJ whole genome shotgun (WGS) entry which is preliminary data.</text>
</comment>
<feature type="short sequence motif" description="HXTX 2" evidence="2">
    <location>
        <begin position="129"/>
        <end position="132"/>
    </location>
</feature>
<evidence type="ECO:0000256" key="2">
    <source>
        <dbReference type="HAMAP-Rule" id="MF_01940"/>
    </source>
</evidence>
<feature type="domain" description="Phosphoesterase HXTX" evidence="3">
    <location>
        <begin position="15"/>
        <end position="93"/>
    </location>
</feature>
<dbReference type="EC" id="3.1.4.58" evidence="2"/>
<evidence type="ECO:0000313" key="5">
    <source>
        <dbReference type="Proteomes" id="UP000807785"/>
    </source>
</evidence>
<dbReference type="AlphaFoldDB" id="A0A9D7DY36"/>
<comment type="similarity">
    <text evidence="2">Belongs to the 2H phosphoesterase superfamily. ThpR family.</text>
</comment>
<dbReference type="NCBIfam" id="TIGR02258">
    <property type="entry name" value="2_5_ligase"/>
    <property type="match status" value="1"/>
</dbReference>
<gene>
    <name evidence="4" type="primary">thpR</name>
    <name evidence="4" type="ORF">IPH26_08280</name>
</gene>
<protein>
    <recommendedName>
        <fullName evidence="2">RNA 2',3'-cyclic phosphodiesterase</fullName>
        <shortName evidence="2">RNA 2',3'-CPDase</shortName>
        <ecNumber evidence="2">3.1.4.58</ecNumber>
    </recommendedName>
</protein>